<reference evidence="8" key="1">
    <citation type="journal article" date="2021" name="New Phytol.">
        <title>Evolutionary innovations through gain and loss of genes in the ectomycorrhizal Boletales.</title>
        <authorList>
            <person name="Wu G."/>
            <person name="Miyauchi S."/>
            <person name="Morin E."/>
            <person name="Kuo A."/>
            <person name="Drula E."/>
            <person name="Varga T."/>
            <person name="Kohler A."/>
            <person name="Feng B."/>
            <person name="Cao Y."/>
            <person name="Lipzen A."/>
            <person name="Daum C."/>
            <person name="Hundley H."/>
            <person name="Pangilinan J."/>
            <person name="Johnson J."/>
            <person name="Barry K."/>
            <person name="LaButti K."/>
            <person name="Ng V."/>
            <person name="Ahrendt S."/>
            <person name="Min B."/>
            <person name="Choi I.G."/>
            <person name="Park H."/>
            <person name="Plett J.M."/>
            <person name="Magnuson J."/>
            <person name="Spatafora J.W."/>
            <person name="Nagy L.G."/>
            <person name="Henrissat B."/>
            <person name="Grigoriev I.V."/>
            <person name="Yang Z.L."/>
            <person name="Xu J."/>
            <person name="Martin F.M."/>
        </authorList>
    </citation>
    <scope>NUCLEOTIDE SEQUENCE</scope>
    <source>
        <strain evidence="8">KKN 215</strain>
    </source>
</reference>
<dbReference type="InterPro" id="IPR020471">
    <property type="entry name" value="AKR"/>
</dbReference>
<dbReference type="PRINTS" id="PR00069">
    <property type="entry name" value="ALDKETRDTASE"/>
</dbReference>
<keyword evidence="2" id="KW-0521">NADP</keyword>
<feature type="domain" description="NADP-dependent oxidoreductase" evidence="7">
    <location>
        <begin position="30"/>
        <end position="273"/>
    </location>
</feature>
<evidence type="ECO:0000256" key="4">
    <source>
        <dbReference type="PIRSR" id="PIRSR000097-1"/>
    </source>
</evidence>
<feature type="site" description="Lowers pKa of active site Tyr" evidence="6">
    <location>
        <position position="78"/>
    </location>
</feature>
<sequence length="314" mass="34854">MALPSFPLNNGESIPAIGAGCWISTPGGVDDAREMVENALKIGYRHIDTAFAYQNEESVGQAIRNSGIPRDQIYLVTKLYDIHHGSVQEGLEISLKQLGVDYVDLYLMHWPQARDPNTGKVLQPNEHPNFVETWKAMEQLLDTGKVKSIGVSNFSRKNLEVLLPQAKVIPAVNQIELHPLLPQLDLLEFCREQKIVVTAYSPLGQGHPDLITHAVLKDIALRLGGVTTAQVIMGWFVKKGIVAIPKSSNPARLRENITYADISADDEAQVDAIHRVPGMHRTLLMKYHEPGGKLFGWTYEQLGWPAFKEDGVVP</sequence>
<gene>
    <name evidence="8" type="ORF">BXZ70DRAFT_914155</name>
</gene>
<protein>
    <submittedName>
        <fullName evidence="8">Aldo/keto reductase</fullName>
    </submittedName>
</protein>
<dbReference type="PROSITE" id="PS00798">
    <property type="entry name" value="ALDOKETO_REDUCTASE_1"/>
    <property type="match status" value="1"/>
</dbReference>
<evidence type="ECO:0000256" key="5">
    <source>
        <dbReference type="PIRSR" id="PIRSR000097-2"/>
    </source>
</evidence>
<dbReference type="EMBL" id="JAEVFJ010000001">
    <property type="protein sequence ID" value="KAH8108095.1"/>
    <property type="molecule type" value="Genomic_DNA"/>
</dbReference>
<feature type="active site" description="Proton donor" evidence="4">
    <location>
        <position position="53"/>
    </location>
</feature>
<dbReference type="Proteomes" id="UP000813824">
    <property type="component" value="Unassembled WGS sequence"/>
</dbReference>
<evidence type="ECO:0000259" key="7">
    <source>
        <dbReference type="Pfam" id="PF00248"/>
    </source>
</evidence>
<dbReference type="CDD" id="cd19071">
    <property type="entry name" value="AKR_AKR1-5-like"/>
    <property type="match status" value="1"/>
</dbReference>
<evidence type="ECO:0000256" key="2">
    <source>
        <dbReference type="ARBA" id="ARBA00022857"/>
    </source>
</evidence>
<dbReference type="Pfam" id="PF00248">
    <property type="entry name" value="Aldo_ket_red"/>
    <property type="match status" value="1"/>
</dbReference>
<evidence type="ECO:0000256" key="1">
    <source>
        <dbReference type="ARBA" id="ARBA00007905"/>
    </source>
</evidence>
<evidence type="ECO:0000313" key="9">
    <source>
        <dbReference type="Proteomes" id="UP000813824"/>
    </source>
</evidence>
<feature type="binding site" evidence="5">
    <location>
        <position position="109"/>
    </location>
    <ligand>
        <name>substrate</name>
    </ligand>
</feature>
<organism evidence="8 9">
    <name type="scientific">Cristinia sonorae</name>
    <dbReference type="NCBI Taxonomy" id="1940300"/>
    <lineage>
        <taxon>Eukaryota</taxon>
        <taxon>Fungi</taxon>
        <taxon>Dikarya</taxon>
        <taxon>Basidiomycota</taxon>
        <taxon>Agaricomycotina</taxon>
        <taxon>Agaricomycetes</taxon>
        <taxon>Agaricomycetidae</taxon>
        <taxon>Agaricales</taxon>
        <taxon>Pleurotineae</taxon>
        <taxon>Stephanosporaceae</taxon>
        <taxon>Cristinia</taxon>
    </lineage>
</organism>
<dbReference type="Gene3D" id="3.20.20.100">
    <property type="entry name" value="NADP-dependent oxidoreductase domain"/>
    <property type="match status" value="1"/>
</dbReference>
<dbReference type="SUPFAM" id="SSF51430">
    <property type="entry name" value="NAD(P)-linked oxidoreductase"/>
    <property type="match status" value="1"/>
</dbReference>
<comment type="similarity">
    <text evidence="1">Belongs to the aldo/keto reductase family.</text>
</comment>
<evidence type="ECO:0000313" key="8">
    <source>
        <dbReference type="EMBL" id="KAH8108095.1"/>
    </source>
</evidence>
<dbReference type="PANTHER" id="PTHR43827:SF3">
    <property type="entry name" value="NADP-DEPENDENT OXIDOREDUCTASE DOMAIN-CONTAINING PROTEIN"/>
    <property type="match status" value="1"/>
</dbReference>
<dbReference type="GO" id="GO:0016616">
    <property type="term" value="F:oxidoreductase activity, acting on the CH-OH group of donors, NAD or NADP as acceptor"/>
    <property type="evidence" value="ECO:0007669"/>
    <property type="project" value="UniProtKB-ARBA"/>
</dbReference>
<comment type="caution">
    <text evidence="8">The sequence shown here is derived from an EMBL/GenBank/DDBJ whole genome shotgun (WGS) entry which is preliminary data.</text>
</comment>
<dbReference type="InterPro" id="IPR018170">
    <property type="entry name" value="Aldo/ket_reductase_CS"/>
</dbReference>
<dbReference type="PROSITE" id="PS00062">
    <property type="entry name" value="ALDOKETO_REDUCTASE_2"/>
    <property type="match status" value="1"/>
</dbReference>
<dbReference type="FunFam" id="3.20.20.100:FF:000002">
    <property type="entry name" value="2,5-diketo-D-gluconic acid reductase A"/>
    <property type="match status" value="1"/>
</dbReference>
<dbReference type="PIRSF" id="PIRSF000097">
    <property type="entry name" value="AKR"/>
    <property type="match status" value="1"/>
</dbReference>
<proteinExistence type="inferred from homology"/>
<accession>A0A8K0XV93</accession>
<dbReference type="InterPro" id="IPR023210">
    <property type="entry name" value="NADP_OxRdtase_dom"/>
</dbReference>
<name>A0A8K0XV93_9AGAR</name>
<dbReference type="OrthoDB" id="5945798at2759"/>
<dbReference type="AlphaFoldDB" id="A0A8K0XV93"/>
<evidence type="ECO:0000256" key="6">
    <source>
        <dbReference type="PIRSR" id="PIRSR000097-3"/>
    </source>
</evidence>
<dbReference type="InterPro" id="IPR036812">
    <property type="entry name" value="NAD(P)_OxRdtase_dom_sf"/>
</dbReference>
<dbReference type="PANTHER" id="PTHR43827">
    <property type="entry name" value="2,5-DIKETO-D-GLUCONIC ACID REDUCTASE"/>
    <property type="match status" value="1"/>
</dbReference>
<evidence type="ECO:0000256" key="3">
    <source>
        <dbReference type="ARBA" id="ARBA00023002"/>
    </source>
</evidence>
<keyword evidence="9" id="KW-1185">Reference proteome</keyword>
<keyword evidence="3" id="KW-0560">Oxidoreductase</keyword>